<keyword evidence="2" id="KW-1185">Reference proteome</keyword>
<dbReference type="AlphaFoldDB" id="A0AA40AKY0"/>
<comment type="caution">
    <text evidence="1">The sequence shown here is derived from an EMBL/GenBank/DDBJ whole genome shotgun (WGS) entry which is preliminary data.</text>
</comment>
<proteinExistence type="predicted"/>
<name>A0AA40AKY0_9PEZI</name>
<protein>
    <submittedName>
        <fullName evidence="1">Uncharacterized protein</fullName>
    </submittedName>
</protein>
<dbReference type="RefSeq" id="XP_060296530.1">
    <property type="nucleotide sequence ID" value="XM_060445429.1"/>
</dbReference>
<accession>A0AA40AKY0</accession>
<evidence type="ECO:0000313" key="1">
    <source>
        <dbReference type="EMBL" id="KAK0717737.1"/>
    </source>
</evidence>
<dbReference type="GeneID" id="85328699"/>
<gene>
    <name evidence="1" type="ORF">B0T26DRAFT_751763</name>
</gene>
<evidence type="ECO:0000313" key="2">
    <source>
        <dbReference type="Proteomes" id="UP001172101"/>
    </source>
</evidence>
<dbReference type="Proteomes" id="UP001172101">
    <property type="component" value="Unassembled WGS sequence"/>
</dbReference>
<organism evidence="1 2">
    <name type="scientific">Lasiosphaeria miniovina</name>
    <dbReference type="NCBI Taxonomy" id="1954250"/>
    <lineage>
        <taxon>Eukaryota</taxon>
        <taxon>Fungi</taxon>
        <taxon>Dikarya</taxon>
        <taxon>Ascomycota</taxon>
        <taxon>Pezizomycotina</taxon>
        <taxon>Sordariomycetes</taxon>
        <taxon>Sordariomycetidae</taxon>
        <taxon>Sordariales</taxon>
        <taxon>Lasiosphaeriaceae</taxon>
        <taxon>Lasiosphaeria</taxon>
    </lineage>
</organism>
<dbReference type="EMBL" id="JAUIRO010000004">
    <property type="protein sequence ID" value="KAK0717737.1"/>
    <property type="molecule type" value="Genomic_DNA"/>
</dbReference>
<reference evidence="1" key="1">
    <citation type="submission" date="2023-06" db="EMBL/GenBank/DDBJ databases">
        <title>Genome-scale phylogeny and comparative genomics of the fungal order Sordariales.</title>
        <authorList>
            <consortium name="Lawrence Berkeley National Laboratory"/>
            <person name="Hensen N."/>
            <person name="Bonometti L."/>
            <person name="Westerberg I."/>
            <person name="Brannstrom I.O."/>
            <person name="Guillou S."/>
            <person name="Cros-Aarteil S."/>
            <person name="Calhoun S."/>
            <person name="Haridas S."/>
            <person name="Kuo A."/>
            <person name="Mondo S."/>
            <person name="Pangilinan J."/>
            <person name="Riley R."/>
            <person name="LaButti K."/>
            <person name="Andreopoulos B."/>
            <person name="Lipzen A."/>
            <person name="Chen C."/>
            <person name="Yanf M."/>
            <person name="Daum C."/>
            <person name="Ng V."/>
            <person name="Clum A."/>
            <person name="Steindorff A."/>
            <person name="Ohm R."/>
            <person name="Martin F."/>
            <person name="Silar P."/>
            <person name="Natvig D."/>
            <person name="Lalanne C."/>
            <person name="Gautier V."/>
            <person name="Ament-velasquez S.L."/>
            <person name="Kruys A."/>
            <person name="Hutchinson M.I."/>
            <person name="Powell A.J."/>
            <person name="Barry K."/>
            <person name="Miller A.N."/>
            <person name="Grigoriev I.V."/>
            <person name="Debuchy R."/>
            <person name="Gladieux P."/>
            <person name="Thoren M.H."/>
            <person name="Johannesson H."/>
        </authorList>
    </citation>
    <scope>NUCLEOTIDE SEQUENCE</scope>
    <source>
        <strain evidence="1">SMH2392-1A</strain>
    </source>
</reference>
<sequence length="117" mass="13435">MKPFIYRPINRPRTIRLLKIFPGKLGEPVNVLIRHACIDDSNFPKFSTLPTPGVCMMNDIYRRADEVTVYLGEAQGGEDLAIQLLGRIYDLAKKLREEKYAEEQRQAKVVLPVYQAN</sequence>